<keyword evidence="6" id="KW-1185">Reference proteome</keyword>
<dbReference type="SUPFAM" id="SSF55681">
    <property type="entry name" value="Class II aaRS and biotin synthetases"/>
    <property type="match status" value="1"/>
</dbReference>
<sequence length="361" mass="41285">MKSGITKNEDEILKSVFVSQSNNIFTNLAIEDWLYRNTDFNRHHVLLIWRNCPTVVVGRHQNPWLESNMGYLAENGIDVARRNSGGGTVYHDTGNLNLSFFTPRERYNRKHNLQIITRALKKEWDLNVDITDKDDLILDNRKVSGTASKLGRPNAYHHCTLLINANKLNLKQSLNANRDGFETNATKSVPSHTKNLADNNDNINFERLLNAIGWEYLRTTALTLEDGGNELIGKQRGFQLINPTDQWFPGLDKIRDEFTSWEWRFGKTPKFTVTKSFPIFDDPAEKVNGHNLKVTLKVEKGMIADVSYQLPENKTGSVSPCCRDLLSNLYGKKFSSQTFDLIEKSLSFDEKKENMKTALRA</sequence>
<dbReference type="OMA" id="RYQNWDW"/>
<reference evidence="4" key="1">
    <citation type="submission" date="2007-04" db="EMBL/GenBank/DDBJ databases">
        <title>Annotation of Pediculus humanus corporis strain USDA.</title>
        <authorList>
            <person name="Kirkness E."/>
            <person name="Hannick L."/>
            <person name="Hass B."/>
            <person name="Bruggner R."/>
            <person name="Lawson D."/>
            <person name="Bidwell S."/>
            <person name="Joardar V."/>
            <person name="Caler E."/>
            <person name="Walenz B."/>
            <person name="Inman J."/>
            <person name="Schobel S."/>
            <person name="Galinsky K."/>
            <person name="Amedeo P."/>
            <person name="Strausberg R."/>
        </authorList>
    </citation>
    <scope>NUCLEOTIDE SEQUENCE</scope>
    <source>
        <strain evidence="4">USDA</strain>
    </source>
</reference>
<dbReference type="UniPathway" id="UPA00537">
    <property type="reaction ID" value="UER00595"/>
</dbReference>
<dbReference type="Gene3D" id="3.30.390.50">
    <property type="entry name" value="CO dehydrogenase flavoprotein, C-terminal domain"/>
    <property type="match status" value="1"/>
</dbReference>
<dbReference type="GO" id="GO:0009249">
    <property type="term" value="P:protein lipoylation"/>
    <property type="evidence" value="ECO:0007669"/>
    <property type="project" value="InterPro"/>
</dbReference>
<proteinExistence type="inferred from homology"/>
<dbReference type="FunFam" id="3.30.930.10:FF:000045">
    <property type="entry name" value="lipoyltransferase 1, mitochondrial"/>
    <property type="match status" value="1"/>
</dbReference>
<dbReference type="PANTHER" id="PTHR12561">
    <property type="entry name" value="LIPOATE-PROTEIN LIGASE"/>
    <property type="match status" value="1"/>
</dbReference>
<dbReference type="InterPro" id="IPR004562">
    <property type="entry name" value="LipoylTrfase_LipoateP_Ligase"/>
</dbReference>
<comment type="similarity">
    <text evidence="2">Belongs to the LplA family.</text>
</comment>
<dbReference type="GO" id="GO:0017118">
    <property type="term" value="F:lipoyltransferase activity"/>
    <property type="evidence" value="ECO:0007669"/>
    <property type="project" value="TreeGrafter"/>
</dbReference>
<evidence type="ECO:0000256" key="1">
    <source>
        <dbReference type="ARBA" id="ARBA00005085"/>
    </source>
</evidence>
<dbReference type="InterPro" id="IPR004143">
    <property type="entry name" value="BPL_LPL_catalytic"/>
</dbReference>
<dbReference type="VEuPathDB" id="VectorBase:PHUM407300"/>
<dbReference type="PANTHER" id="PTHR12561:SF3">
    <property type="entry name" value="LIPOYLTRANSFERASE 1, MITOCHONDRIAL"/>
    <property type="match status" value="1"/>
</dbReference>
<evidence type="ECO:0000313" key="5">
    <source>
        <dbReference type="EnsemblMetazoa" id="PHUM407300-PA"/>
    </source>
</evidence>
<dbReference type="eggNOG" id="KOG3159">
    <property type="taxonomic scope" value="Eukaryota"/>
</dbReference>
<dbReference type="Proteomes" id="UP000009046">
    <property type="component" value="Unassembled WGS sequence"/>
</dbReference>
<protein>
    <submittedName>
        <fullName evidence="4 5">Lipoyltransferase 1, putative</fullName>
    </submittedName>
</protein>
<dbReference type="PROSITE" id="PS51733">
    <property type="entry name" value="BPL_LPL_CATALYTIC"/>
    <property type="match status" value="1"/>
</dbReference>
<dbReference type="OrthoDB" id="201621at2759"/>
<dbReference type="InParanoid" id="E0VRY9"/>
<gene>
    <name evidence="5" type="primary">8234028</name>
    <name evidence="4" type="ORF">Phum_PHUM407300</name>
</gene>
<dbReference type="CTD" id="8234028"/>
<dbReference type="RefSeq" id="XP_002428883.1">
    <property type="nucleotide sequence ID" value="XM_002428838.1"/>
</dbReference>
<dbReference type="EMBL" id="AAZO01004906">
    <property type="status" value="NOT_ANNOTATED_CDS"/>
    <property type="molecule type" value="Genomic_DNA"/>
</dbReference>
<dbReference type="EMBL" id="DS235634">
    <property type="protein sequence ID" value="EEB16145.1"/>
    <property type="molecule type" value="Genomic_DNA"/>
</dbReference>
<dbReference type="FunCoup" id="E0VRY9">
    <property type="interactions" value="704"/>
</dbReference>
<reference evidence="5" key="3">
    <citation type="submission" date="2020-05" db="UniProtKB">
        <authorList>
            <consortium name="EnsemblMetazoa"/>
        </authorList>
    </citation>
    <scope>IDENTIFICATION</scope>
    <source>
        <strain evidence="5">USDA</strain>
    </source>
</reference>
<evidence type="ECO:0000259" key="3">
    <source>
        <dbReference type="PROSITE" id="PS51733"/>
    </source>
</evidence>
<dbReference type="KEGG" id="phu:Phum_PHUM407300"/>
<dbReference type="Pfam" id="PF21948">
    <property type="entry name" value="LplA-B_cat"/>
    <property type="match status" value="1"/>
</dbReference>
<dbReference type="STRING" id="121224.E0VRY9"/>
<keyword evidence="4" id="KW-0808">Transferase</keyword>
<feature type="domain" description="BPL/LPL catalytic" evidence="3">
    <location>
        <begin position="40"/>
        <end position="213"/>
    </location>
</feature>
<dbReference type="HOGENOM" id="CLU_022986_4_1_1"/>
<organism>
    <name type="scientific">Pediculus humanus subsp. corporis</name>
    <name type="common">Body louse</name>
    <dbReference type="NCBI Taxonomy" id="121224"/>
    <lineage>
        <taxon>Eukaryota</taxon>
        <taxon>Metazoa</taxon>
        <taxon>Ecdysozoa</taxon>
        <taxon>Arthropoda</taxon>
        <taxon>Hexapoda</taxon>
        <taxon>Insecta</taxon>
        <taxon>Pterygota</taxon>
        <taxon>Neoptera</taxon>
        <taxon>Paraneoptera</taxon>
        <taxon>Psocodea</taxon>
        <taxon>Troctomorpha</taxon>
        <taxon>Phthiraptera</taxon>
        <taxon>Anoplura</taxon>
        <taxon>Pediculidae</taxon>
        <taxon>Pediculus</taxon>
    </lineage>
</organism>
<accession>E0VRY9</accession>
<dbReference type="GeneID" id="8234028"/>
<evidence type="ECO:0000256" key="2">
    <source>
        <dbReference type="ARBA" id="ARBA00008242"/>
    </source>
</evidence>
<dbReference type="EnsemblMetazoa" id="PHUM407300-RA">
    <property type="protein sequence ID" value="PHUM407300-PA"/>
    <property type="gene ID" value="PHUM407300"/>
</dbReference>
<dbReference type="CDD" id="cd16443">
    <property type="entry name" value="LplA"/>
    <property type="match status" value="1"/>
</dbReference>
<name>E0VRY9_PEDHC</name>
<dbReference type="GO" id="GO:0005739">
    <property type="term" value="C:mitochondrion"/>
    <property type="evidence" value="ECO:0007669"/>
    <property type="project" value="TreeGrafter"/>
</dbReference>
<dbReference type="AlphaFoldDB" id="E0VRY9"/>
<evidence type="ECO:0000313" key="6">
    <source>
        <dbReference type="Proteomes" id="UP000009046"/>
    </source>
</evidence>
<comment type="pathway">
    <text evidence="1">Protein modification; protein lipoylation via exogenous pathway; protein N(6)-(lipoyl)lysine from lipoate: step 2/2.</text>
</comment>
<dbReference type="Gene3D" id="3.30.930.10">
    <property type="entry name" value="Bira Bifunctional Protein, Domain 2"/>
    <property type="match status" value="1"/>
</dbReference>
<reference evidence="4" key="2">
    <citation type="submission" date="2007-04" db="EMBL/GenBank/DDBJ databases">
        <title>The genome of the human body louse.</title>
        <authorList>
            <consortium name="The Human Body Louse Genome Consortium"/>
            <person name="Kirkness E."/>
            <person name="Walenz B."/>
            <person name="Hass B."/>
            <person name="Bruggner R."/>
            <person name="Strausberg R."/>
        </authorList>
    </citation>
    <scope>NUCLEOTIDE SEQUENCE</scope>
    <source>
        <strain evidence="4">USDA</strain>
    </source>
</reference>
<evidence type="ECO:0000313" key="4">
    <source>
        <dbReference type="EMBL" id="EEB16145.1"/>
    </source>
</evidence>
<dbReference type="InterPro" id="IPR045864">
    <property type="entry name" value="aa-tRNA-synth_II/BPL/LPL"/>
</dbReference>